<dbReference type="PANTHER" id="PTHR43798">
    <property type="entry name" value="MONOACYLGLYCEROL LIPASE"/>
    <property type="match status" value="1"/>
</dbReference>
<evidence type="ECO:0000313" key="3">
    <source>
        <dbReference type="EMBL" id="MBA8955072.1"/>
    </source>
</evidence>
<keyword evidence="1" id="KW-1133">Transmembrane helix</keyword>
<protein>
    <submittedName>
        <fullName evidence="3">Pimeloyl-ACP methyl ester carboxylesterase</fullName>
    </submittedName>
</protein>
<evidence type="ECO:0000259" key="2">
    <source>
        <dbReference type="Pfam" id="PF00561"/>
    </source>
</evidence>
<accession>A0A7W3LVL9</accession>
<reference evidence="3 4" key="1">
    <citation type="submission" date="2020-08" db="EMBL/GenBank/DDBJ databases">
        <title>Genomic Encyclopedia of Type Strains, Phase IV (KMG-IV): sequencing the most valuable type-strain genomes for metagenomic binning, comparative biology and taxonomic classification.</title>
        <authorList>
            <person name="Goeker M."/>
        </authorList>
    </citation>
    <scope>NUCLEOTIDE SEQUENCE [LARGE SCALE GENOMIC DNA]</scope>
    <source>
        <strain evidence="3 4">DSM 44197</strain>
    </source>
</reference>
<dbReference type="EMBL" id="JACJIA010000010">
    <property type="protein sequence ID" value="MBA8955072.1"/>
    <property type="molecule type" value="Genomic_DNA"/>
</dbReference>
<dbReference type="SUPFAM" id="SSF53474">
    <property type="entry name" value="alpha/beta-Hydrolases"/>
    <property type="match status" value="1"/>
</dbReference>
<dbReference type="RefSeq" id="WP_182847076.1">
    <property type="nucleotide sequence ID" value="NZ_BAAALP010000084.1"/>
</dbReference>
<comment type="caution">
    <text evidence="3">The sequence shown here is derived from an EMBL/GenBank/DDBJ whole genome shotgun (WGS) entry which is preliminary data.</text>
</comment>
<evidence type="ECO:0000256" key="1">
    <source>
        <dbReference type="SAM" id="Phobius"/>
    </source>
</evidence>
<keyword evidence="4" id="KW-1185">Reference proteome</keyword>
<dbReference type="AlphaFoldDB" id="A0A7W3LVL9"/>
<name>A0A7W3LVL9_ACTNM</name>
<dbReference type="Proteomes" id="UP000572680">
    <property type="component" value="Unassembled WGS sequence"/>
</dbReference>
<evidence type="ECO:0000313" key="4">
    <source>
        <dbReference type="Proteomes" id="UP000572680"/>
    </source>
</evidence>
<dbReference type="InterPro" id="IPR050266">
    <property type="entry name" value="AB_hydrolase_sf"/>
</dbReference>
<proteinExistence type="predicted"/>
<dbReference type="InterPro" id="IPR029058">
    <property type="entry name" value="AB_hydrolase_fold"/>
</dbReference>
<dbReference type="Gene3D" id="3.40.50.1820">
    <property type="entry name" value="alpha/beta hydrolase"/>
    <property type="match status" value="1"/>
</dbReference>
<keyword evidence="1" id="KW-0812">Transmembrane</keyword>
<dbReference type="GO" id="GO:0003824">
    <property type="term" value="F:catalytic activity"/>
    <property type="evidence" value="ECO:0007669"/>
    <property type="project" value="UniProtKB-ARBA"/>
</dbReference>
<dbReference type="GO" id="GO:0016020">
    <property type="term" value="C:membrane"/>
    <property type="evidence" value="ECO:0007669"/>
    <property type="project" value="TreeGrafter"/>
</dbReference>
<dbReference type="InterPro" id="IPR000073">
    <property type="entry name" value="AB_hydrolase_1"/>
</dbReference>
<gene>
    <name evidence="3" type="ORF">HNR61_006729</name>
</gene>
<feature type="transmembrane region" description="Helical" evidence="1">
    <location>
        <begin position="28"/>
        <end position="49"/>
    </location>
</feature>
<dbReference type="PANTHER" id="PTHR43798:SF24">
    <property type="entry name" value="CIS-3-ALKYL-4-ALKYLOXETAN-2-ONE DECARBOXYLASE"/>
    <property type="match status" value="1"/>
</dbReference>
<dbReference type="PRINTS" id="PR00111">
    <property type="entry name" value="ABHYDROLASE"/>
</dbReference>
<feature type="domain" description="AB hydrolase-1" evidence="2">
    <location>
        <begin position="86"/>
        <end position="316"/>
    </location>
</feature>
<organism evidence="3 4">
    <name type="scientific">Actinomadura namibiensis</name>
    <dbReference type="NCBI Taxonomy" id="182080"/>
    <lineage>
        <taxon>Bacteria</taxon>
        <taxon>Bacillati</taxon>
        <taxon>Actinomycetota</taxon>
        <taxon>Actinomycetes</taxon>
        <taxon>Streptosporangiales</taxon>
        <taxon>Thermomonosporaceae</taxon>
        <taxon>Actinomadura</taxon>
    </lineage>
</organism>
<dbReference type="Pfam" id="PF00561">
    <property type="entry name" value="Abhydrolase_1"/>
    <property type="match status" value="1"/>
</dbReference>
<keyword evidence="1" id="KW-0472">Membrane</keyword>
<sequence length="332" mass="35933">MTVDTAPASAPASDVGPGPRRRWLRRTLATLGGLLAVLVAAALFTAYAWQPSATAYASPYLARIDSHYADTPLARFHYTKTGRGAPVVLVAGGGQWLYSYRDTVPALVADRTVYAVDLPGQGYTTLKKDGFRYDLDAMAGALGTFMDAVGLRRASVVGHSWGGSWSLYFAERHPERVDRLVLMGSTGLDVPSSWDWRPLEFPVAGELMGKLMRRSDAARTLRKAFANPGRVTDEVVAEDWAPMSRSANREALWASQRNLDYSVTQRLMGRVAAPTLVLWGGEDRFDKPWQAAAMAGRIPGATSRVLPGCGHNVHEDCPAQANPVIAGFLNGA</sequence>